<organism evidence="1 2">
    <name type="scientific">Tardiphaga robiniae</name>
    <dbReference type="NCBI Taxonomy" id="943830"/>
    <lineage>
        <taxon>Bacteria</taxon>
        <taxon>Pseudomonadati</taxon>
        <taxon>Pseudomonadota</taxon>
        <taxon>Alphaproteobacteria</taxon>
        <taxon>Hyphomicrobiales</taxon>
        <taxon>Nitrobacteraceae</taxon>
        <taxon>Tardiphaga</taxon>
    </lineage>
</organism>
<sequence length="186" mass="21061">MLMIAVDWYGPFNSIRSAKVVCEQNGVTDFLYLAISKDGKDKSYIGLSGNATGRLTEAHHILGGLEEGDIDLWIGLISSQSEAGRKPADAYVTHSGVLHIAEHMIAYLLETTENVSKRRNPPERSAAVFSRWFWPVAPWKRRSHRAHPKWPDFIEFDADEKFAKLTWFGGKLVKYDAEQIEGLKRD</sequence>
<accession>A0A7G6U6S2</accession>
<dbReference type="RefSeq" id="WP_120288404.1">
    <property type="nucleotide sequence ID" value="NZ_CP050292.1"/>
</dbReference>
<dbReference type="Proteomes" id="UP000515291">
    <property type="component" value="Chromosome"/>
</dbReference>
<name>A0A7G6U6S2_9BRAD</name>
<gene>
    <name evidence="1" type="ORF">HB776_28475</name>
</gene>
<proteinExistence type="predicted"/>
<protein>
    <recommendedName>
        <fullName evidence="3">GIY-YIG nuclease family protein</fullName>
    </recommendedName>
</protein>
<evidence type="ECO:0008006" key="3">
    <source>
        <dbReference type="Google" id="ProtNLM"/>
    </source>
</evidence>
<dbReference type="AlphaFoldDB" id="A0A7G6U6S2"/>
<dbReference type="EMBL" id="CP050292">
    <property type="protein sequence ID" value="QND74704.1"/>
    <property type="molecule type" value="Genomic_DNA"/>
</dbReference>
<evidence type="ECO:0000313" key="1">
    <source>
        <dbReference type="EMBL" id="QND74704.1"/>
    </source>
</evidence>
<dbReference type="KEGG" id="trb:HB776_28475"/>
<reference evidence="2" key="1">
    <citation type="journal article" date="2020" name="Mol. Plant Microbe">
        <title>Rhizobial microsymbionts of the narrowly endemic Oxytropis species growing in Kamchatka are characterized by significant genetic diversity and possess a set of genes that are associated with T3SS and T6SS secretion systems and can affect the development of symbiosis.</title>
        <authorList>
            <person name="Safronova V."/>
            <person name="Guro P."/>
            <person name="Sazanova A."/>
            <person name="Kuznetsova I."/>
            <person name="Belimov A."/>
            <person name="Yakubov V."/>
            <person name="Chirak E."/>
            <person name="Afonin A."/>
            <person name="Gogolev Y."/>
            <person name="Andronov E."/>
            <person name="Tikhonovich I."/>
        </authorList>
    </citation>
    <scope>NUCLEOTIDE SEQUENCE [LARGE SCALE GENOMIC DNA]</scope>
    <source>
        <strain evidence="2">581</strain>
    </source>
</reference>
<evidence type="ECO:0000313" key="2">
    <source>
        <dbReference type="Proteomes" id="UP000515291"/>
    </source>
</evidence>